<keyword evidence="2" id="KW-1185">Reference proteome</keyword>
<gene>
    <name evidence="1" type="ORF">LIER_12990</name>
</gene>
<dbReference type="EMBL" id="BAABME010002570">
    <property type="protein sequence ID" value="GAA0155213.1"/>
    <property type="molecule type" value="Genomic_DNA"/>
</dbReference>
<evidence type="ECO:0000313" key="2">
    <source>
        <dbReference type="Proteomes" id="UP001454036"/>
    </source>
</evidence>
<accession>A0AAV3PV96</accession>
<sequence length="100" mass="10776">MSPSQNSSSNTSISSYMDLKNTGGHMPVVMSHTLPCTESICKCSFHGGGVILLRYIEGIPLQAWGPNMSSFLFLLLNGRPQSFTIDVSAEKFLSYALTAG</sequence>
<dbReference type="AlphaFoldDB" id="A0AAV3PV96"/>
<organism evidence="1 2">
    <name type="scientific">Lithospermum erythrorhizon</name>
    <name type="common">Purple gromwell</name>
    <name type="synonym">Lithospermum officinale var. erythrorhizon</name>
    <dbReference type="NCBI Taxonomy" id="34254"/>
    <lineage>
        <taxon>Eukaryota</taxon>
        <taxon>Viridiplantae</taxon>
        <taxon>Streptophyta</taxon>
        <taxon>Embryophyta</taxon>
        <taxon>Tracheophyta</taxon>
        <taxon>Spermatophyta</taxon>
        <taxon>Magnoliopsida</taxon>
        <taxon>eudicotyledons</taxon>
        <taxon>Gunneridae</taxon>
        <taxon>Pentapetalae</taxon>
        <taxon>asterids</taxon>
        <taxon>lamiids</taxon>
        <taxon>Boraginales</taxon>
        <taxon>Boraginaceae</taxon>
        <taxon>Boraginoideae</taxon>
        <taxon>Lithospermeae</taxon>
        <taxon>Lithospermum</taxon>
    </lineage>
</organism>
<proteinExistence type="predicted"/>
<comment type="caution">
    <text evidence="1">The sequence shown here is derived from an EMBL/GenBank/DDBJ whole genome shotgun (WGS) entry which is preliminary data.</text>
</comment>
<protein>
    <submittedName>
        <fullName evidence="1">Uncharacterized protein</fullName>
    </submittedName>
</protein>
<reference evidence="1 2" key="1">
    <citation type="submission" date="2024-01" db="EMBL/GenBank/DDBJ databases">
        <title>The complete chloroplast genome sequence of Lithospermum erythrorhizon: insights into the phylogenetic relationship among Boraginaceae species and the maternal lineages of purple gromwells.</title>
        <authorList>
            <person name="Okada T."/>
            <person name="Watanabe K."/>
        </authorList>
    </citation>
    <scope>NUCLEOTIDE SEQUENCE [LARGE SCALE GENOMIC DNA]</scope>
</reference>
<dbReference type="Proteomes" id="UP001454036">
    <property type="component" value="Unassembled WGS sequence"/>
</dbReference>
<evidence type="ECO:0000313" key="1">
    <source>
        <dbReference type="EMBL" id="GAA0155213.1"/>
    </source>
</evidence>
<name>A0AAV3PV96_LITER</name>